<keyword evidence="6 13" id="KW-0001">2Fe-2S</keyword>
<feature type="binding site" evidence="12">
    <location>
        <begin position="84"/>
        <end position="85"/>
    </location>
    <ligand>
        <name>glutathione</name>
        <dbReference type="ChEBI" id="CHEBI:57925"/>
    </ligand>
</feature>
<dbReference type="RefSeq" id="WP_153713881.1">
    <property type="nucleotide sequence ID" value="NZ_CP045871.1"/>
</dbReference>
<dbReference type="CDD" id="cd03028">
    <property type="entry name" value="GRX_PICOT_like"/>
    <property type="match status" value="1"/>
</dbReference>
<keyword evidence="16" id="KW-1185">Reference proteome</keyword>
<keyword evidence="5" id="KW-0963">Cytoplasm</keyword>
<comment type="similarity">
    <text evidence="3 11">Belongs to the glutaredoxin family. Monothiol subfamily.</text>
</comment>
<evidence type="ECO:0000256" key="5">
    <source>
        <dbReference type="ARBA" id="ARBA00022490"/>
    </source>
</evidence>
<dbReference type="OrthoDB" id="9804115at2"/>
<comment type="function">
    <text evidence="1">Monothiol glutaredoxin involved in the biogenesis of iron-sulfur clusters.</text>
</comment>
<evidence type="ECO:0000256" key="11">
    <source>
        <dbReference type="PIRNR" id="PIRNR005894"/>
    </source>
</evidence>
<dbReference type="InterPro" id="IPR036249">
    <property type="entry name" value="Thioredoxin-like_sf"/>
</dbReference>
<reference evidence="15 16" key="1">
    <citation type="submission" date="2019-11" db="EMBL/GenBank/DDBJ databases">
        <authorList>
            <person name="Khan S.A."/>
            <person name="Jeon C.O."/>
            <person name="Chun B.H."/>
        </authorList>
    </citation>
    <scope>NUCLEOTIDE SEQUENCE [LARGE SCALE GENOMIC DNA]</scope>
    <source>
        <strain evidence="15 16">IMCC 1097</strain>
    </source>
</reference>
<feature type="binding site" evidence="12">
    <location>
        <position position="71"/>
    </location>
    <ligand>
        <name>glutathione</name>
        <dbReference type="ChEBI" id="CHEBI:57925"/>
    </ligand>
</feature>
<dbReference type="InterPro" id="IPR014434">
    <property type="entry name" value="Monothiol_GRX"/>
</dbReference>
<organism evidence="15 16">
    <name type="scientific">Litorivicinus lipolyticus</name>
    <dbReference type="NCBI Taxonomy" id="418701"/>
    <lineage>
        <taxon>Bacteria</taxon>
        <taxon>Pseudomonadati</taxon>
        <taxon>Pseudomonadota</taxon>
        <taxon>Gammaproteobacteria</taxon>
        <taxon>Oceanospirillales</taxon>
        <taxon>Litorivicinaceae</taxon>
        <taxon>Litorivicinus</taxon>
    </lineage>
</organism>
<keyword evidence="10" id="KW-0676">Redox-active center</keyword>
<comment type="subcellular location">
    <subcellularLocation>
        <location evidence="2">Cytoplasm</location>
    </subcellularLocation>
</comment>
<dbReference type="PANTHER" id="PTHR10293:SF72">
    <property type="entry name" value="MONOTHIOL GLUTAREDOXIN-S14, CHLOROPLASTIC"/>
    <property type="match status" value="1"/>
</dbReference>
<dbReference type="NCBIfam" id="TIGR00365">
    <property type="entry name" value="Grx4 family monothiol glutaredoxin"/>
    <property type="match status" value="1"/>
</dbReference>
<gene>
    <name evidence="15" type="primary">grxD</name>
    <name evidence="15" type="ORF">GH975_07260</name>
</gene>
<feature type="domain" description="Glutaredoxin" evidence="14">
    <location>
        <begin position="17"/>
        <end position="81"/>
    </location>
</feature>
<dbReference type="PIRSF" id="PIRSF005894">
    <property type="entry name" value="Monothiol_GRX"/>
    <property type="match status" value="1"/>
</dbReference>
<dbReference type="Pfam" id="PF00462">
    <property type="entry name" value="Glutaredoxin"/>
    <property type="match status" value="1"/>
</dbReference>
<protein>
    <recommendedName>
        <fullName evidence="11">Glutaredoxin</fullName>
    </recommendedName>
</protein>
<dbReference type="GO" id="GO:0015036">
    <property type="term" value="F:disulfide oxidoreductase activity"/>
    <property type="evidence" value="ECO:0007669"/>
    <property type="project" value="InterPro"/>
</dbReference>
<feature type="binding site" evidence="12">
    <location>
        <position position="22"/>
    </location>
    <ligand>
        <name>glutathione</name>
        <dbReference type="ChEBI" id="CHEBI:57925"/>
    </ligand>
</feature>
<evidence type="ECO:0000259" key="14">
    <source>
        <dbReference type="Pfam" id="PF00462"/>
    </source>
</evidence>
<dbReference type="InterPro" id="IPR004480">
    <property type="entry name" value="Monothiol_GRX-rel"/>
</dbReference>
<dbReference type="InterPro" id="IPR002109">
    <property type="entry name" value="Glutaredoxin"/>
</dbReference>
<accession>A0A5Q2QEF2</accession>
<evidence type="ECO:0000256" key="7">
    <source>
        <dbReference type="ARBA" id="ARBA00022723"/>
    </source>
</evidence>
<feature type="binding site" evidence="13">
    <location>
        <position position="30"/>
    </location>
    <ligand>
        <name>[2Fe-2S] cluster</name>
        <dbReference type="ChEBI" id="CHEBI:190135"/>
        <note>ligand shared between dimeric partners</note>
    </ligand>
</feature>
<dbReference type="GO" id="GO:0046872">
    <property type="term" value="F:metal ion binding"/>
    <property type="evidence" value="ECO:0007669"/>
    <property type="project" value="UniProtKB-KW"/>
</dbReference>
<feature type="binding site" evidence="12">
    <location>
        <position position="59"/>
    </location>
    <ligand>
        <name>glutathione</name>
        <dbReference type="ChEBI" id="CHEBI:57925"/>
    </ligand>
</feature>
<dbReference type="Proteomes" id="UP000388235">
    <property type="component" value="Chromosome"/>
</dbReference>
<sequence length="108" mass="12023">MSNTLDNIKQQIAENPVLLYMKGDPRGPKCGFSSQTVQAVMACERPFAYVDILENPDVRAELPLFANWPTFPQLWVNGELVGGCDIVVEMYQNGELKALIHDTVPAQD</sequence>
<dbReference type="AlphaFoldDB" id="A0A5Q2QEF2"/>
<dbReference type="KEGG" id="llp:GH975_07260"/>
<dbReference type="FunFam" id="3.40.30.10:FF:000006">
    <property type="entry name" value="Glutaredoxin"/>
    <property type="match status" value="1"/>
</dbReference>
<evidence type="ECO:0000256" key="6">
    <source>
        <dbReference type="ARBA" id="ARBA00022714"/>
    </source>
</evidence>
<evidence type="ECO:0000313" key="15">
    <source>
        <dbReference type="EMBL" id="QGG80377.1"/>
    </source>
</evidence>
<dbReference type="PROSITE" id="PS51354">
    <property type="entry name" value="GLUTAREDOXIN_2"/>
    <property type="match status" value="1"/>
</dbReference>
<keyword evidence="9 13" id="KW-0411">Iron-sulfur</keyword>
<evidence type="ECO:0000256" key="9">
    <source>
        <dbReference type="ARBA" id="ARBA00023014"/>
    </source>
</evidence>
<name>A0A5Q2QEF2_9GAMM</name>
<evidence type="ECO:0000256" key="3">
    <source>
        <dbReference type="ARBA" id="ARBA00009630"/>
    </source>
</evidence>
<dbReference type="GO" id="GO:0051537">
    <property type="term" value="F:2 iron, 2 sulfur cluster binding"/>
    <property type="evidence" value="ECO:0007669"/>
    <property type="project" value="UniProtKB-KW"/>
</dbReference>
<evidence type="ECO:0000256" key="10">
    <source>
        <dbReference type="ARBA" id="ARBA00023284"/>
    </source>
</evidence>
<evidence type="ECO:0000256" key="1">
    <source>
        <dbReference type="ARBA" id="ARBA00002853"/>
    </source>
</evidence>
<keyword evidence="8 13" id="KW-0408">Iron</keyword>
<evidence type="ECO:0000256" key="12">
    <source>
        <dbReference type="PIRSR" id="PIRSR005894-1"/>
    </source>
</evidence>
<dbReference type="EMBL" id="CP045871">
    <property type="protein sequence ID" value="QGG80377.1"/>
    <property type="molecule type" value="Genomic_DNA"/>
</dbReference>
<dbReference type="PANTHER" id="PTHR10293">
    <property type="entry name" value="GLUTAREDOXIN FAMILY MEMBER"/>
    <property type="match status" value="1"/>
</dbReference>
<evidence type="ECO:0000256" key="8">
    <source>
        <dbReference type="ARBA" id="ARBA00023004"/>
    </source>
</evidence>
<dbReference type="SUPFAM" id="SSF52833">
    <property type="entry name" value="Thioredoxin-like"/>
    <property type="match status" value="1"/>
</dbReference>
<proteinExistence type="inferred from homology"/>
<comment type="subunit">
    <text evidence="4">Homodimer.</text>
</comment>
<keyword evidence="7 13" id="KW-0479">Metal-binding</keyword>
<evidence type="ECO:0000256" key="4">
    <source>
        <dbReference type="ARBA" id="ARBA00011738"/>
    </source>
</evidence>
<evidence type="ECO:0000256" key="13">
    <source>
        <dbReference type="PIRSR" id="PIRSR005894-2"/>
    </source>
</evidence>
<evidence type="ECO:0000256" key="2">
    <source>
        <dbReference type="ARBA" id="ARBA00004496"/>
    </source>
</evidence>
<dbReference type="Gene3D" id="3.40.30.10">
    <property type="entry name" value="Glutaredoxin"/>
    <property type="match status" value="1"/>
</dbReference>
<dbReference type="InterPro" id="IPR033658">
    <property type="entry name" value="GRX_PICOT-like"/>
</dbReference>
<dbReference type="GO" id="GO:0005737">
    <property type="term" value="C:cytoplasm"/>
    <property type="evidence" value="ECO:0007669"/>
    <property type="project" value="UniProtKB-SubCell"/>
</dbReference>
<evidence type="ECO:0000313" key="16">
    <source>
        <dbReference type="Proteomes" id="UP000388235"/>
    </source>
</evidence>